<dbReference type="RefSeq" id="WP_179599521.1">
    <property type="nucleotide sequence ID" value="NZ_CP060201.1"/>
</dbReference>
<proteinExistence type="predicted"/>
<evidence type="ECO:0000313" key="2">
    <source>
        <dbReference type="Proteomes" id="UP000515277"/>
    </source>
</evidence>
<sequence length="619" mass="67356">MSILNGPRLNFWGGIETNVSLPNNSPTIPSDPTNPDSEATLSLFDLTTSTLYPEAEVYSDEQLTEMINAPTGTYYTAGGWNHYGQHVVTLDSVAISSQGTPGNISTQGDLVGEPFYLLGSADPVTGAPPVTGPMMVDLDPTGTISTQIFLGGLQIGNSTPPQLLVKGNTVCSSYDVAIRILDPEQDAPGSNRISGSFQVTFSRDQIVSYNKDNPLLRSIIEAPGATGIVVRFVMFEMCPKMTTAQLDADYAAHQYTSNPSIGRVVGTLAPAFAGEPLIVTGGRQLINPSSRSAGYASVLENNLLSIDMLNIIPKQAFRSVRTDTTSPIGPNANFGDVSINLGSTTLTTLDPLKTPLSDYYVYGGILDLPLTPTQRQLANQEPIAIKAPQTRYYPSDPEPKPININAIEQTYRLTSDQRNLYLEDYPEGLEITLNLSQHGQPVTEDTVITISSGPSNGSPDAPYKDPQFWDFLEFEPRQTVKAGQSSVSFKVSLKPGSAAQAGFVTSTCAVEHGKSNGFFINLRKYAITDFGIAPGSTVTWDQVYKNVLRFHYLAFPAMSRYIALNQQDAVWGSRQMILARTSREYLGTTLYMPVVRSMSASQRALLKCWFTHEPWQPLQ</sequence>
<name>A0A7G7X5X9_9PSED</name>
<protein>
    <submittedName>
        <fullName evidence="1">Uncharacterized protein</fullName>
    </submittedName>
</protein>
<reference evidence="2" key="1">
    <citation type="journal article" date="2020" name="Microbiol. Resour. Announc.">
        <title>Complete genome sequences of four natural Pseudomonas isolates that catabolize a wide range of aromatic compounds relevant to lignin valorization.</title>
        <authorList>
            <person name="Hatmaker E.A."/>
            <person name="Presley G."/>
            <person name="Cannon O."/>
            <person name="Guss A.M."/>
            <person name="Elkins J.G."/>
        </authorList>
    </citation>
    <scope>NUCLEOTIDE SEQUENCE [LARGE SCALE GENOMIC DNA]</scope>
    <source>
        <strain evidence="2">H1F5C</strain>
    </source>
</reference>
<dbReference type="AlphaFoldDB" id="A0A7G7X5X9"/>
<accession>A0A7G7X5X9</accession>
<organism evidence="1 2">
    <name type="scientific">Pseudomonas protegens</name>
    <dbReference type="NCBI Taxonomy" id="380021"/>
    <lineage>
        <taxon>Bacteria</taxon>
        <taxon>Pseudomonadati</taxon>
        <taxon>Pseudomonadota</taxon>
        <taxon>Gammaproteobacteria</taxon>
        <taxon>Pseudomonadales</taxon>
        <taxon>Pseudomonadaceae</taxon>
        <taxon>Pseudomonas</taxon>
    </lineage>
</organism>
<dbReference type="EMBL" id="CP060201">
    <property type="protein sequence ID" value="QNH75374.1"/>
    <property type="molecule type" value="Genomic_DNA"/>
</dbReference>
<evidence type="ECO:0000313" key="1">
    <source>
        <dbReference type="EMBL" id="QNH75374.1"/>
    </source>
</evidence>
<gene>
    <name evidence="1" type="ORF">GGI48_18850</name>
</gene>
<dbReference type="Proteomes" id="UP000515277">
    <property type="component" value="Chromosome"/>
</dbReference>